<protein>
    <submittedName>
        <fullName evidence="3">Uncharacterized protein</fullName>
    </submittedName>
</protein>
<accession>A0ABR8KSV1</accession>
<feature type="signal peptide" evidence="2">
    <location>
        <begin position="1"/>
        <end position="21"/>
    </location>
</feature>
<name>A0ABR8KSV1_9SPHN</name>
<dbReference type="Proteomes" id="UP000635384">
    <property type="component" value="Unassembled WGS sequence"/>
</dbReference>
<evidence type="ECO:0000313" key="3">
    <source>
        <dbReference type="EMBL" id="MBD2841301.1"/>
    </source>
</evidence>
<dbReference type="PROSITE" id="PS51257">
    <property type="entry name" value="PROKAR_LIPOPROTEIN"/>
    <property type="match status" value="1"/>
</dbReference>
<keyword evidence="4" id="KW-1185">Reference proteome</keyword>
<dbReference type="RefSeq" id="WP_190786852.1">
    <property type="nucleotide sequence ID" value="NZ_JACXLC010000001.1"/>
</dbReference>
<dbReference type="EMBL" id="JACXLC010000001">
    <property type="protein sequence ID" value="MBD2841301.1"/>
    <property type="molecule type" value="Genomic_DNA"/>
</dbReference>
<sequence>MNKLVAFAAATALGVSLAACSEPTGEDTADLAPEAVSADLSPDDNPVGDGGAPELENVQAALDQQCPTLRARVGNASCVANELGSEFTCDYAFAQDPAGTERSLTIAQNGASWELVEEPDFCGSLERANLQADMATDAETAE</sequence>
<proteinExistence type="predicted"/>
<keyword evidence="2" id="KW-0732">Signal</keyword>
<comment type="caution">
    <text evidence="3">The sequence shown here is derived from an EMBL/GenBank/DDBJ whole genome shotgun (WGS) entry which is preliminary data.</text>
</comment>
<feature type="chain" id="PRO_5045597083" evidence="2">
    <location>
        <begin position="22"/>
        <end position="142"/>
    </location>
</feature>
<evidence type="ECO:0000256" key="2">
    <source>
        <dbReference type="SAM" id="SignalP"/>
    </source>
</evidence>
<organism evidence="3 4">
    <name type="scientific">Erythrobacter rubeus</name>
    <dbReference type="NCBI Taxonomy" id="2760803"/>
    <lineage>
        <taxon>Bacteria</taxon>
        <taxon>Pseudomonadati</taxon>
        <taxon>Pseudomonadota</taxon>
        <taxon>Alphaproteobacteria</taxon>
        <taxon>Sphingomonadales</taxon>
        <taxon>Erythrobacteraceae</taxon>
        <taxon>Erythrobacter/Porphyrobacter group</taxon>
        <taxon>Erythrobacter</taxon>
    </lineage>
</organism>
<reference evidence="3 4" key="1">
    <citation type="submission" date="2020-09" db="EMBL/GenBank/DDBJ databases">
        <authorList>
            <person name="Yoon J.-W."/>
        </authorList>
    </citation>
    <scope>NUCLEOTIDE SEQUENCE [LARGE SCALE GENOMIC DNA]</scope>
    <source>
        <strain evidence="3 4">KMU-140</strain>
    </source>
</reference>
<evidence type="ECO:0000256" key="1">
    <source>
        <dbReference type="SAM" id="MobiDB-lite"/>
    </source>
</evidence>
<feature type="region of interest" description="Disordered" evidence="1">
    <location>
        <begin position="33"/>
        <end position="53"/>
    </location>
</feature>
<evidence type="ECO:0000313" key="4">
    <source>
        <dbReference type="Proteomes" id="UP000635384"/>
    </source>
</evidence>
<gene>
    <name evidence="3" type="ORF">IB285_03410</name>
</gene>